<dbReference type="GO" id="GO:0006289">
    <property type="term" value="P:nucleotide-excision repair"/>
    <property type="evidence" value="ECO:0007669"/>
    <property type="project" value="TreeGrafter"/>
</dbReference>
<dbReference type="Pfam" id="PF04005">
    <property type="entry name" value="Hus1"/>
    <property type="match status" value="1"/>
</dbReference>
<dbReference type="InterPro" id="IPR016580">
    <property type="entry name" value="HUS1"/>
</dbReference>
<dbReference type="AlphaFoldDB" id="U5EQJ0"/>
<keyword evidence="3" id="KW-0539">Nucleus</keyword>
<evidence type="ECO:0000313" key="5">
    <source>
        <dbReference type="EMBL" id="JAB56624.1"/>
    </source>
</evidence>
<dbReference type="InterPro" id="IPR007150">
    <property type="entry name" value="HUS1/Mec3"/>
</dbReference>
<evidence type="ECO:0000256" key="2">
    <source>
        <dbReference type="ARBA" id="ARBA00005563"/>
    </source>
</evidence>
<dbReference type="GO" id="GO:0000724">
    <property type="term" value="P:double-strand break repair via homologous recombination"/>
    <property type="evidence" value="ECO:0007669"/>
    <property type="project" value="TreeGrafter"/>
</dbReference>
<dbReference type="GO" id="GO:0031573">
    <property type="term" value="P:mitotic intra-S DNA damage checkpoint signaling"/>
    <property type="evidence" value="ECO:0007669"/>
    <property type="project" value="TreeGrafter"/>
</dbReference>
<dbReference type="PANTHER" id="PTHR12900">
    <property type="entry name" value="MITOTIC AND DNA DAMAGE CHECKPOINT PROTEIN HUS1"/>
    <property type="match status" value="1"/>
</dbReference>
<comment type="subcellular location">
    <subcellularLocation>
        <location evidence="1">Nucleus</location>
    </subcellularLocation>
</comment>
<dbReference type="Gene3D" id="3.70.10.10">
    <property type="match status" value="1"/>
</dbReference>
<dbReference type="PIRSF" id="PIRSF011312">
    <property type="entry name" value="Cell_cycle_HUS1"/>
    <property type="match status" value="1"/>
</dbReference>
<dbReference type="EMBL" id="GANO01003247">
    <property type="protein sequence ID" value="JAB56624.1"/>
    <property type="molecule type" value="mRNA"/>
</dbReference>
<protein>
    <recommendedName>
        <fullName evidence="4">Checkpoint protein</fullName>
    </recommendedName>
</protein>
<reference evidence="5" key="1">
    <citation type="journal article" date="2014" name="Insect Biochem. Mol. Biol.">
        <title>An insight into the sialome of the frog biting fly, Corethrella appendiculata.</title>
        <authorList>
            <person name="Ribeiro J.M.C."/>
            <person name="Chagas A.C."/>
            <person name="Pham V.M."/>
            <person name="Lounibos L.P."/>
            <person name="Calvo E."/>
        </authorList>
    </citation>
    <scope>NUCLEOTIDE SEQUENCE</scope>
    <source>
        <tissue evidence="5">Salivary glands</tissue>
    </source>
</reference>
<sequence>MKFRAVICENNYMRELLNIIITFSKIDKNLIINIKPDKMVFLICSEIESSQALWCEIRANSYFTEYEMTGVDPDESNEIYITLNTANLVRAIAYIKSNPCAQLKLKLLRTDIACLLVEMGVPLETSSSNHAVSHEIPIAIIPRNEWDQFKLPTDIEYDISMALPTWKSLKCLVDKIKNLSPCVTVYARKDGELAFVVETDIVIVTSHYKNLECLSIRSVPSDAGLDEQITEAAVQIDSKRLSTIFDSVNFFDMKVIGKITEEQRFNILFDIRPGVFLNSILPSIALD</sequence>
<dbReference type="GO" id="GO:0033314">
    <property type="term" value="P:mitotic DNA replication checkpoint signaling"/>
    <property type="evidence" value="ECO:0007669"/>
    <property type="project" value="TreeGrafter"/>
</dbReference>
<dbReference type="GO" id="GO:0044778">
    <property type="term" value="P:meiotic DNA integrity checkpoint signaling"/>
    <property type="evidence" value="ECO:0007669"/>
    <property type="project" value="TreeGrafter"/>
</dbReference>
<dbReference type="GO" id="GO:0030896">
    <property type="term" value="C:checkpoint clamp complex"/>
    <property type="evidence" value="ECO:0007669"/>
    <property type="project" value="InterPro"/>
</dbReference>
<dbReference type="GO" id="GO:0035861">
    <property type="term" value="C:site of double-strand break"/>
    <property type="evidence" value="ECO:0007669"/>
    <property type="project" value="TreeGrafter"/>
</dbReference>
<proteinExistence type="evidence at transcript level"/>
<dbReference type="GO" id="GO:0000723">
    <property type="term" value="P:telomere maintenance"/>
    <property type="evidence" value="ECO:0007669"/>
    <property type="project" value="TreeGrafter"/>
</dbReference>
<evidence type="ECO:0000256" key="4">
    <source>
        <dbReference type="PIRNR" id="PIRNR011312"/>
    </source>
</evidence>
<accession>U5EQJ0</accession>
<comment type="similarity">
    <text evidence="2 4">Belongs to the HUS1 family.</text>
</comment>
<dbReference type="PANTHER" id="PTHR12900:SF0">
    <property type="entry name" value="CHECKPOINT PROTEIN"/>
    <property type="match status" value="1"/>
</dbReference>
<name>U5EQJ0_9DIPT</name>
<organism evidence="5">
    <name type="scientific">Corethrella appendiculata</name>
    <dbReference type="NCBI Taxonomy" id="1370023"/>
    <lineage>
        <taxon>Eukaryota</taxon>
        <taxon>Metazoa</taxon>
        <taxon>Ecdysozoa</taxon>
        <taxon>Arthropoda</taxon>
        <taxon>Hexapoda</taxon>
        <taxon>Insecta</taxon>
        <taxon>Pterygota</taxon>
        <taxon>Neoptera</taxon>
        <taxon>Endopterygota</taxon>
        <taxon>Diptera</taxon>
        <taxon>Nematocera</taxon>
        <taxon>Culicoidea</taxon>
        <taxon>Chaoboridae</taxon>
        <taxon>Corethrella</taxon>
    </lineage>
</organism>
<dbReference type="GO" id="GO:0005730">
    <property type="term" value="C:nucleolus"/>
    <property type="evidence" value="ECO:0007669"/>
    <property type="project" value="InterPro"/>
</dbReference>
<evidence type="ECO:0000256" key="1">
    <source>
        <dbReference type="ARBA" id="ARBA00004123"/>
    </source>
</evidence>
<evidence type="ECO:0000256" key="3">
    <source>
        <dbReference type="ARBA" id="ARBA00023242"/>
    </source>
</evidence>